<dbReference type="STRING" id="445932.Emin_1237"/>
<dbReference type="KEGG" id="emi:Emin_1237"/>
<organism evidence="5 6">
    <name type="scientific">Elusimicrobium minutum (strain Pei191)</name>
    <dbReference type="NCBI Taxonomy" id="445932"/>
    <lineage>
        <taxon>Bacteria</taxon>
        <taxon>Pseudomonadati</taxon>
        <taxon>Elusimicrobiota</taxon>
        <taxon>Elusimicrobia</taxon>
        <taxon>Elusimicrobiales</taxon>
        <taxon>Elusimicrobiaceae</taxon>
        <taxon>Elusimicrobium</taxon>
    </lineage>
</organism>
<dbReference type="InterPro" id="IPR025110">
    <property type="entry name" value="AMP-bd_C"/>
</dbReference>
<keyword evidence="2" id="KW-0812">Transmembrane</keyword>
<keyword evidence="2" id="KW-0472">Membrane</keyword>
<dbReference type="HOGENOM" id="CLU_000022_59_9_0"/>
<dbReference type="InterPro" id="IPR042099">
    <property type="entry name" value="ANL_N_sf"/>
</dbReference>
<feature type="transmembrane region" description="Helical" evidence="2">
    <location>
        <begin position="213"/>
        <end position="234"/>
    </location>
</feature>
<dbReference type="InterPro" id="IPR020845">
    <property type="entry name" value="AMP-binding_CS"/>
</dbReference>
<dbReference type="Proteomes" id="UP000001029">
    <property type="component" value="Chromosome"/>
</dbReference>
<reference evidence="5 6" key="1">
    <citation type="journal article" date="2009" name="Appl. Environ. Microbiol.">
        <title>Genomic analysis of 'Elusimicrobium minutum,' the first cultivated representative of the phylum 'Elusimicrobia' (formerly termite group 1).</title>
        <authorList>
            <person name="Herlemann D.P.R."/>
            <person name="Geissinger O."/>
            <person name="Ikeda-Ohtsubo W."/>
            <person name="Kunin V."/>
            <person name="Sun H."/>
            <person name="Lapidus A."/>
            <person name="Hugenholtz P."/>
            <person name="Brune A."/>
        </authorList>
    </citation>
    <scope>NUCLEOTIDE SEQUENCE [LARGE SCALE GENOMIC DNA]</scope>
    <source>
        <strain evidence="5 6">Pei191</strain>
    </source>
</reference>
<evidence type="ECO:0000313" key="6">
    <source>
        <dbReference type="Proteomes" id="UP000001029"/>
    </source>
</evidence>
<feature type="domain" description="AMP-dependent synthetase/ligase" evidence="3">
    <location>
        <begin position="13"/>
        <end position="383"/>
    </location>
</feature>
<dbReference type="Gene3D" id="3.40.50.12780">
    <property type="entry name" value="N-terminal domain of ligase-like"/>
    <property type="match status" value="1"/>
</dbReference>
<sequence length="533" mass="60277">MIRKKDLYTALSDSAYRYPERVAFVFEGKKYTFHELQILVDKCADMFWTYGIRKGDSVAIAHKNSIWFVITSFALYKLSAIAVPINFMISKPEEIKFIIEDSGATMVILQNEFLRAYKKTAEIAPSLKYFFCSDYPENNEDERVKDLQKEIENSKIQSEILEHKPSLEDNAFILYTSGTTGAPKGAVVTHGNLAANIISCAQVFRIAGDDAMICLLPMFHTFAWMTCVILPIYLGLKSVIAPSITPPSAWLHLMGVERVTLFIAIPQIFYILAKEARGIKRLYLQYWAFRKVRFCISGAAPLNKESQDHFEKNLGIQLLEGYGLTETSPVISVNLEEKNKKGSVGPALPSVKVVILDDNENELPRNAEGEISVKGPNVFKQYHNNPEGTKEAFSKEGWFKTGDIGLVDDEGFIFIKDRKKDMIIIKGLKVFSAQVEATIMQFPGIEECAIIGVPDGRGGEFIKLYAVKAPGVDFNETAFRKFLKTNLDNYKRPRDIEFMTELPKNSLRKILKRELRKDAVEKLKERTVAPAEE</sequence>
<protein>
    <submittedName>
        <fullName evidence="5">Putative fatty acid Co-A ligase</fullName>
    </submittedName>
</protein>
<keyword evidence="5" id="KW-0436">Ligase</keyword>
<dbReference type="InterPro" id="IPR000873">
    <property type="entry name" value="AMP-dep_synth/lig_dom"/>
</dbReference>
<feature type="transmembrane region" description="Helical" evidence="2">
    <location>
        <begin position="249"/>
        <end position="273"/>
    </location>
</feature>
<dbReference type="RefSeq" id="WP_012415402.1">
    <property type="nucleotide sequence ID" value="NC_010644.1"/>
</dbReference>
<dbReference type="Pfam" id="PF13193">
    <property type="entry name" value="AMP-binding_C"/>
    <property type="match status" value="1"/>
</dbReference>
<keyword evidence="2" id="KW-1133">Transmembrane helix</keyword>
<keyword evidence="1" id="KW-0175">Coiled coil</keyword>
<evidence type="ECO:0000259" key="3">
    <source>
        <dbReference type="Pfam" id="PF00501"/>
    </source>
</evidence>
<feature type="coiled-coil region" evidence="1">
    <location>
        <begin position="137"/>
        <end position="164"/>
    </location>
</feature>
<dbReference type="Gene3D" id="3.30.300.30">
    <property type="match status" value="1"/>
</dbReference>
<dbReference type="AlphaFoldDB" id="B2KE41"/>
<accession>B2KE41</accession>
<proteinExistence type="predicted"/>
<gene>
    <name evidence="5" type="ordered locus">Emin_1237</name>
</gene>
<evidence type="ECO:0000313" key="5">
    <source>
        <dbReference type="EMBL" id="ACC98787.1"/>
    </source>
</evidence>
<evidence type="ECO:0000259" key="4">
    <source>
        <dbReference type="Pfam" id="PF13193"/>
    </source>
</evidence>
<dbReference type="OrthoDB" id="9803968at2"/>
<keyword evidence="6" id="KW-1185">Reference proteome</keyword>
<dbReference type="Pfam" id="PF00501">
    <property type="entry name" value="AMP-binding"/>
    <property type="match status" value="1"/>
</dbReference>
<dbReference type="PROSITE" id="PS00455">
    <property type="entry name" value="AMP_BINDING"/>
    <property type="match status" value="1"/>
</dbReference>
<dbReference type="EMBL" id="CP001055">
    <property type="protein sequence ID" value="ACC98787.1"/>
    <property type="molecule type" value="Genomic_DNA"/>
</dbReference>
<dbReference type="GO" id="GO:0016405">
    <property type="term" value="F:CoA-ligase activity"/>
    <property type="evidence" value="ECO:0007669"/>
    <property type="project" value="TreeGrafter"/>
</dbReference>
<dbReference type="InterPro" id="IPR045851">
    <property type="entry name" value="AMP-bd_C_sf"/>
</dbReference>
<dbReference type="PANTHER" id="PTHR24096">
    <property type="entry name" value="LONG-CHAIN-FATTY-ACID--COA LIGASE"/>
    <property type="match status" value="1"/>
</dbReference>
<name>B2KE41_ELUMP</name>
<evidence type="ECO:0000256" key="1">
    <source>
        <dbReference type="SAM" id="Coils"/>
    </source>
</evidence>
<evidence type="ECO:0000256" key="2">
    <source>
        <dbReference type="SAM" id="Phobius"/>
    </source>
</evidence>
<dbReference type="SUPFAM" id="SSF56801">
    <property type="entry name" value="Acetyl-CoA synthetase-like"/>
    <property type="match status" value="1"/>
</dbReference>
<feature type="domain" description="AMP-binding enzyme C-terminal" evidence="4">
    <location>
        <begin position="434"/>
        <end position="506"/>
    </location>
</feature>